<dbReference type="InterPro" id="IPR000571">
    <property type="entry name" value="Znf_CCCH"/>
</dbReference>
<proteinExistence type="predicted"/>
<reference evidence="4" key="1">
    <citation type="submission" date="2018-09" db="EMBL/GenBank/DDBJ databases">
        <title>whole genome sequence of T. equiperdum IVM-t1 strain.</title>
        <authorList>
            <person name="Suganuma K."/>
        </authorList>
    </citation>
    <scope>NUCLEOTIDE SEQUENCE [LARGE SCALE GENOMIC DNA]</scope>
    <source>
        <strain evidence="4">IVM-t1</strain>
    </source>
</reference>
<keyword evidence="2" id="KW-0812">Transmembrane</keyword>
<dbReference type="AlphaFoldDB" id="A0A3L6LEH2"/>
<dbReference type="InterPro" id="IPR032675">
    <property type="entry name" value="LRR_dom_sf"/>
</dbReference>
<evidence type="ECO:0000256" key="2">
    <source>
        <dbReference type="SAM" id="Phobius"/>
    </source>
</evidence>
<keyword evidence="2" id="KW-0472">Membrane</keyword>
<protein>
    <submittedName>
        <fullName evidence="4">Zinc finger CCCH domain-containing protein 6</fullName>
    </submittedName>
</protein>
<dbReference type="EMBL" id="QSBY01000003">
    <property type="protein sequence ID" value="RHW73717.1"/>
    <property type="molecule type" value="Genomic_DNA"/>
</dbReference>
<sequence>MAERRQPRVLGAQRTVSEVLGPKPVDISDIRLLIDRCVGGAVDSTPTLGELERVLSYFARHNSGYIRAGVDDLHILASEILNNNTRAVMVFGEFGSSFGDVEMYLISVVVQYNMSLEAITINAVNVSDDAVSMLCEALTKSRVSFIDLSNTPLESEAGHSLAALAHVNPYVRTIILDDTLVAEEVLDEIDVACQFNQSNFEANGGVVDPGGTAEVARIRHRIRNIIRAKHKKIIYCVPHVLGTCPDGDMCMFSHTPMTSGAPDTNANLHERIVDVFAVGGGLNKLPAPPKAGASWKNPEELGEHTLRLNLEKCRPGKASRKEVSDDGGMLRKSLMITVIPVALVAASVCALRLWKR</sequence>
<feature type="zinc finger region" description="C3H1-type" evidence="1">
    <location>
        <begin position="231"/>
        <end position="257"/>
    </location>
</feature>
<feature type="domain" description="C3H1-type" evidence="3">
    <location>
        <begin position="231"/>
        <end position="257"/>
    </location>
</feature>
<keyword evidence="1" id="KW-0862">Zinc</keyword>
<dbReference type="PROSITE" id="PS50103">
    <property type="entry name" value="ZF_C3H1"/>
    <property type="match status" value="1"/>
</dbReference>
<evidence type="ECO:0000259" key="3">
    <source>
        <dbReference type="PROSITE" id="PS50103"/>
    </source>
</evidence>
<dbReference type="SUPFAM" id="SSF52047">
    <property type="entry name" value="RNI-like"/>
    <property type="match status" value="1"/>
</dbReference>
<dbReference type="Proteomes" id="UP000266743">
    <property type="component" value="Chromosome 3"/>
</dbReference>
<evidence type="ECO:0000313" key="4">
    <source>
        <dbReference type="EMBL" id="RHW73717.1"/>
    </source>
</evidence>
<name>A0A3L6LEH2_9TRYP</name>
<evidence type="ECO:0000256" key="1">
    <source>
        <dbReference type="PROSITE-ProRule" id="PRU00723"/>
    </source>
</evidence>
<keyword evidence="1" id="KW-0863">Zinc-finger</keyword>
<comment type="caution">
    <text evidence="4">The sequence shown here is derived from an EMBL/GenBank/DDBJ whole genome shotgun (WGS) entry which is preliminary data.</text>
</comment>
<organism evidence="4">
    <name type="scientific">Trypanosoma brucei equiperdum</name>
    <dbReference type="NCBI Taxonomy" id="630700"/>
    <lineage>
        <taxon>Eukaryota</taxon>
        <taxon>Discoba</taxon>
        <taxon>Euglenozoa</taxon>
        <taxon>Kinetoplastea</taxon>
        <taxon>Metakinetoplastina</taxon>
        <taxon>Trypanosomatida</taxon>
        <taxon>Trypanosomatidae</taxon>
        <taxon>Trypanosoma</taxon>
    </lineage>
</organism>
<dbReference type="GO" id="GO:0008270">
    <property type="term" value="F:zinc ion binding"/>
    <property type="evidence" value="ECO:0007669"/>
    <property type="project" value="UniProtKB-KW"/>
</dbReference>
<keyword evidence="2" id="KW-1133">Transmembrane helix</keyword>
<feature type="transmembrane region" description="Helical" evidence="2">
    <location>
        <begin position="334"/>
        <end position="354"/>
    </location>
</feature>
<dbReference type="FunFam" id="3.80.10.10:FF:002119">
    <property type="entry name" value="Uncharacterized protein"/>
    <property type="match status" value="1"/>
</dbReference>
<gene>
    <name evidence="4" type="primary">ZC3H6</name>
    <name evidence="4" type="ORF">DPX39_030009000</name>
</gene>
<keyword evidence="1" id="KW-0479">Metal-binding</keyword>
<dbReference type="Gene3D" id="3.80.10.10">
    <property type="entry name" value="Ribonuclease Inhibitor"/>
    <property type="match status" value="1"/>
</dbReference>
<accession>A0A3L6LEH2</accession>